<name>A0A239IEE0_9SPHN</name>
<protein>
    <submittedName>
        <fullName evidence="4">Glucokinase</fullName>
    </submittedName>
</protein>
<dbReference type="GO" id="GO:0005536">
    <property type="term" value="F:D-glucose binding"/>
    <property type="evidence" value="ECO:0007669"/>
    <property type="project" value="InterPro"/>
</dbReference>
<dbReference type="SUPFAM" id="SSF53067">
    <property type="entry name" value="Actin-like ATPase domain"/>
    <property type="match status" value="1"/>
</dbReference>
<dbReference type="EMBL" id="FZPA01000007">
    <property type="protein sequence ID" value="SNS91802.1"/>
    <property type="molecule type" value="Genomic_DNA"/>
</dbReference>
<keyword evidence="1" id="KW-0808">Transferase</keyword>
<dbReference type="GO" id="GO:0004340">
    <property type="term" value="F:glucokinase activity"/>
    <property type="evidence" value="ECO:0007669"/>
    <property type="project" value="InterPro"/>
</dbReference>
<keyword evidence="5" id="KW-1185">Reference proteome</keyword>
<evidence type="ECO:0000313" key="4">
    <source>
        <dbReference type="EMBL" id="SNS91802.1"/>
    </source>
</evidence>
<dbReference type="OrthoDB" id="9800595at2"/>
<evidence type="ECO:0000256" key="1">
    <source>
        <dbReference type="ARBA" id="ARBA00022679"/>
    </source>
</evidence>
<sequence>MIDPARPADDWLLIDIDGEDVHFGTFARGGGSGIDRYRAYRSGDHMTATDCIMHYAREVSLPLQGRRTAVVVSGAVGTDSIRVARSRWIVSKSGLELLFGARPVFLNDSVAKAWANVALRTPVRIVGGERQPDFAAPGKTVVLNYATGLGGAVIHVPESGAAFVTETECGHIGFAPETDLERDLCGQLARLNPRVTYERVLTLDRDDPVWNRLSRPVAPAERDLLRAAVLGAFAGDLVLAYTAWGGVFLDGERCGFLTDAAAAAAFNERFADKGHFRANVRAAPRWLAPASDHNLNGVAHMLATSH</sequence>
<evidence type="ECO:0000256" key="2">
    <source>
        <dbReference type="ARBA" id="ARBA00022777"/>
    </source>
</evidence>
<dbReference type="GO" id="GO:0005829">
    <property type="term" value="C:cytosol"/>
    <property type="evidence" value="ECO:0007669"/>
    <property type="project" value="TreeGrafter"/>
</dbReference>
<dbReference type="Pfam" id="PF02685">
    <property type="entry name" value="Glucokinase"/>
    <property type="match status" value="2"/>
</dbReference>
<reference evidence="4 5" key="1">
    <citation type="submission" date="2017-06" db="EMBL/GenBank/DDBJ databases">
        <authorList>
            <person name="Kim H.J."/>
            <person name="Triplett B.A."/>
        </authorList>
    </citation>
    <scope>NUCLEOTIDE SEQUENCE [LARGE SCALE GENOMIC DNA]</scope>
    <source>
        <strain evidence="4 5">DS15</strain>
    </source>
</reference>
<dbReference type="GO" id="GO:0005524">
    <property type="term" value="F:ATP binding"/>
    <property type="evidence" value="ECO:0007669"/>
    <property type="project" value="InterPro"/>
</dbReference>
<gene>
    <name evidence="4" type="ORF">SAMN06295955_107163</name>
</gene>
<proteinExistence type="inferred from homology"/>
<dbReference type="AlphaFoldDB" id="A0A239IEE0"/>
<accession>A0A239IEE0</accession>
<evidence type="ECO:0000313" key="5">
    <source>
        <dbReference type="Proteomes" id="UP000198339"/>
    </source>
</evidence>
<dbReference type="GO" id="GO:0006096">
    <property type="term" value="P:glycolytic process"/>
    <property type="evidence" value="ECO:0007669"/>
    <property type="project" value="InterPro"/>
</dbReference>
<evidence type="ECO:0000256" key="3">
    <source>
        <dbReference type="RuleBase" id="RU004046"/>
    </source>
</evidence>
<dbReference type="Proteomes" id="UP000198339">
    <property type="component" value="Unassembled WGS sequence"/>
</dbReference>
<dbReference type="Gene3D" id="3.40.367.20">
    <property type="match status" value="2"/>
</dbReference>
<dbReference type="InterPro" id="IPR043129">
    <property type="entry name" value="ATPase_NBD"/>
</dbReference>
<dbReference type="RefSeq" id="WP_089216087.1">
    <property type="nucleotide sequence ID" value="NZ_FZPA01000007.1"/>
</dbReference>
<organism evidence="4 5">
    <name type="scientific">Sphingopyxis indica</name>
    <dbReference type="NCBI Taxonomy" id="436663"/>
    <lineage>
        <taxon>Bacteria</taxon>
        <taxon>Pseudomonadati</taxon>
        <taxon>Pseudomonadota</taxon>
        <taxon>Alphaproteobacteria</taxon>
        <taxon>Sphingomonadales</taxon>
        <taxon>Sphingomonadaceae</taxon>
        <taxon>Sphingopyxis</taxon>
    </lineage>
</organism>
<dbReference type="InterPro" id="IPR003836">
    <property type="entry name" value="Glucokinase"/>
</dbReference>
<dbReference type="PANTHER" id="PTHR47690">
    <property type="entry name" value="GLUCOKINASE"/>
    <property type="match status" value="1"/>
</dbReference>
<dbReference type="InterPro" id="IPR050201">
    <property type="entry name" value="Bacterial_glucokinase"/>
</dbReference>
<comment type="similarity">
    <text evidence="3">Belongs to the bacterial glucokinase family.</text>
</comment>
<dbReference type="PANTHER" id="PTHR47690:SF1">
    <property type="entry name" value="GLUCOKINASE"/>
    <property type="match status" value="1"/>
</dbReference>
<keyword evidence="2 4" id="KW-0418">Kinase</keyword>